<evidence type="ECO:0000256" key="1">
    <source>
        <dbReference type="SAM" id="MobiDB-lite"/>
    </source>
</evidence>
<accession>A0ABN1A5C0</accession>
<comment type="caution">
    <text evidence="2">The sequence shown here is derived from an EMBL/GenBank/DDBJ whole genome shotgun (WGS) entry which is preliminary data.</text>
</comment>
<dbReference type="RefSeq" id="WP_344091037.1">
    <property type="nucleotide sequence ID" value="NZ_BAAAHB010000032.1"/>
</dbReference>
<dbReference type="Proteomes" id="UP001499895">
    <property type="component" value="Unassembled WGS sequence"/>
</dbReference>
<evidence type="ECO:0000313" key="3">
    <source>
        <dbReference type="Proteomes" id="UP001499895"/>
    </source>
</evidence>
<protein>
    <submittedName>
        <fullName evidence="2">Uncharacterized protein</fullName>
    </submittedName>
</protein>
<sequence>MNQAGKLGGKVFGFPAGVLATGLDSSYTPAQHASERPDAKIMAPRDPGRVHGK</sequence>
<evidence type="ECO:0000313" key="2">
    <source>
        <dbReference type="EMBL" id="GAA0467916.1"/>
    </source>
</evidence>
<feature type="region of interest" description="Disordered" evidence="1">
    <location>
        <begin position="23"/>
        <end position="53"/>
    </location>
</feature>
<gene>
    <name evidence="2" type="ORF">GCM10009544_32750</name>
</gene>
<proteinExistence type="predicted"/>
<name>A0ABN1A5C0_9ACTN</name>
<organism evidence="2 3">
    <name type="scientific">Streptomyces stramineus</name>
    <dbReference type="NCBI Taxonomy" id="173861"/>
    <lineage>
        <taxon>Bacteria</taxon>
        <taxon>Bacillati</taxon>
        <taxon>Actinomycetota</taxon>
        <taxon>Actinomycetes</taxon>
        <taxon>Kitasatosporales</taxon>
        <taxon>Streptomycetaceae</taxon>
        <taxon>Streptomyces</taxon>
    </lineage>
</organism>
<dbReference type="EMBL" id="BAAAHB010000032">
    <property type="protein sequence ID" value="GAA0467916.1"/>
    <property type="molecule type" value="Genomic_DNA"/>
</dbReference>
<reference evidence="2 3" key="1">
    <citation type="journal article" date="2019" name="Int. J. Syst. Evol. Microbiol.">
        <title>The Global Catalogue of Microorganisms (GCM) 10K type strain sequencing project: providing services to taxonomists for standard genome sequencing and annotation.</title>
        <authorList>
            <consortium name="The Broad Institute Genomics Platform"/>
            <consortium name="The Broad Institute Genome Sequencing Center for Infectious Disease"/>
            <person name="Wu L."/>
            <person name="Ma J."/>
        </authorList>
    </citation>
    <scope>NUCLEOTIDE SEQUENCE [LARGE SCALE GENOMIC DNA]</scope>
    <source>
        <strain evidence="2 3">JCM 10649</strain>
    </source>
</reference>
<keyword evidence="3" id="KW-1185">Reference proteome</keyword>